<feature type="transmembrane region" description="Helical" evidence="6">
    <location>
        <begin position="98"/>
        <end position="116"/>
    </location>
</feature>
<dbReference type="STRING" id="1220554.GCA_001552135_03555"/>
<evidence type="ECO:0000256" key="4">
    <source>
        <dbReference type="ARBA" id="ARBA00022989"/>
    </source>
</evidence>
<dbReference type="GO" id="GO:0022857">
    <property type="term" value="F:transmembrane transporter activity"/>
    <property type="evidence" value="ECO:0007669"/>
    <property type="project" value="InterPro"/>
</dbReference>
<dbReference type="GO" id="GO:0005886">
    <property type="term" value="C:plasma membrane"/>
    <property type="evidence" value="ECO:0007669"/>
    <property type="project" value="UniProtKB-SubCell"/>
</dbReference>
<comment type="caution">
    <text evidence="8">The sequence shown here is derived from an EMBL/GenBank/DDBJ whole genome shotgun (WGS) entry which is preliminary data.</text>
</comment>
<feature type="transmembrane region" description="Helical" evidence="6">
    <location>
        <begin position="355"/>
        <end position="377"/>
    </location>
</feature>
<feature type="transmembrane region" description="Helical" evidence="6">
    <location>
        <begin position="383"/>
        <end position="399"/>
    </location>
</feature>
<accession>A0A5D0NYN4</accession>
<keyword evidence="2" id="KW-1003">Cell membrane</keyword>
<proteinExistence type="predicted"/>
<evidence type="ECO:0000256" key="1">
    <source>
        <dbReference type="ARBA" id="ARBA00004651"/>
    </source>
</evidence>
<dbReference type="AlphaFoldDB" id="A0A5D0NYN4"/>
<dbReference type="PANTHER" id="PTHR43124">
    <property type="entry name" value="PURINE EFFLUX PUMP PBUE"/>
    <property type="match status" value="1"/>
</dbReference>
<dbReference type="InterPro" id="IPR050189">
    <property type="entry name" value="MFS_Efflux_Transporters"/>
</dbReference>
<dbReference type="PROSITE" id="PS50850">
    <property type="entry name" value="MFS"/>
    <property type="match status" value="1"/>
</dbReference>
<dbReference type="SUPFAM" id="SSF103473">
    <property type="entry name" value="MFS general substrate transporter"/>
    <property type="match status" value="1"/>
</dbReference>
<feature type="domain" description="Major facilitator superfamily (MFS) profile" evidence="7">
    <location>
        <begin position="33"/>
        <end position="405"/>
    </location>
</feature>
<reference evidence="8 9" key="1">
    <citation type="submission" date="2019-08" db="EMBL/GenBank/DDBJ databases">
        <title>Actinomadura sp. nov. CYP1-5 isolated from mountain soil.</title>
        <authorList>
            <person name="Songsumanus A."/>
            <person name="Kuncharoen N."/>
            <person name="Kudo T."/>
            <person name="Yuki M."/>
            <person name="Igarashi Y."/>
            <person name="Tanasupawat S."/>
        </authorList>
    </citation>
    <scope>NUCLEOTIDE SEQUENCE [LARGE SCALE GENOMIC DNA]</scope>
    <source>
        <strain evidence="8 9">JCM 14158</strain>
    </source>
</reference>
<keyword evidence="9" id="KW-1185">Reference proteome</keyword>
<evidence type="ECO:0000256" key="3">
    <source>
        <dbReference type="ARBA" id="ARBA00022692"/>
    </source>
</evidence>
<feature type="transmembrane region" description="Helical" evidence="6">
    <location>
        <begin position="270"/>
        <end position="289"/>
    </location>
</feature>
<comment type="subcellular location">
    <subcellularLocation>
        <location evidence="1">Cell membrane</location>
        <topology evidence="1">Multi-pass membrane protein</topology>
    </subcellularLocation>
</comment>
<dbReference type="Proteomes" id="UP000323380">
    <property type="component" value="Unassembled WGS sequence"/>
</dbReference>
<feature type="transmembrane region" description="Helical" evidence="6">
    <location>
        <begin position="70"/>
        <end position="91"/>
    </location>
</feature>
<evidence type="ECO:0000259" key="7">
    <source>
        <dbReference type="PROSITE" id="PS50850"/>
    </source>
</evidence>
<dbReference type="InterPro" id="IPR020846">
    <property type="entry name" value="MFS_dom"/>
</dbReference>
<keyword evidence="5 6" id="KW-0472">Membrane</keyword>
<dbReference type="PANTHER" id="PTHR43124:SF3">
    <property type="entry name" value="CHLORAMPHENICOL EFFLUX PUMP RV0191"/>
    <property type="match status" value="1"/>
</dbReference>
<evidence type="ECO:0000313" key="9">
    <source>
        <dbReference type="Proteomes" id="UP000323380"/>
    </source>
</evidence>
<dbReference type="InterPro" id="IPR011701">
    <property type="entry name" value="MFS"/>
</dbReference>
<keyword evidence="4 6" id="KW-1133">Transmembrane helix</keyword>
<evidence type="ECO:0000256" key="2">
    <source>
        <dbReference type="ARBA" id="ARBA00022475"/>
    </source>
</evidence>
<feature type="transmembrane region" description="Helical" evidence="6">
    <location>
        <begin position="324"/>
        <end position="343"/>
    </location>
</feature>
<feature type="transmembrane region" description="Helical" evidence="6">
    <location>
        <begin position="31"/>
        <end position="50"/>
    </location>
</feature>
<gene>
    <name evidence="8" type="ORF">FXF69_11065</name>
</gene>
<name>A0A5D0NYN4_9ACTN</name>
<dbReference type="InterPro" id="IPR036259">
    <property type="entry name" value="MFS_trans_sf"/>
</dbReference>
<evidence type="ECO:0000256" key="6">
    <source>
        <dbReference type="SAM" id="Phobius"/>
    </source>
</evidence>
<dbReference type="Pfam" id="PF07690">
    <property type="entry name" value="MFS_1"/>
    <property type="match status" value="1"/>
</dbReference>
<keyword evidence="3 6" id="KW-0812">Transmembrane</keyword>
<organism evidence="8 9">
    <name type="scientific">Actinomadura chibensis</name>
    <dbReference type="NCBI Taxonomy" id="392828"/>
    <lineage>
        <taxon>Bacteria</taxon>
        <taxon>Bacillati</taxon>
        <taxon>Actinomycetota</taxon>
        <taxon>Actinomycetes</taxon>
        <taxon>Streptosporangiales</taxon>
        <taxon>Thermomonosporaceae</taxon>
        <taxon>Actinomadura</taxon>
    </lineage>
</organism>
<evidence type="ECO:0000256" key="5">
    <source>
        <dbReference type="ARBA" id="ARBA00023136"/>
    </source>
</evidence>
<dbReference type="Gene3D" id="1.20.1250.20">
    <property type="entry name" value="MFS general substrate transporter like domains"/>
    <property type="match status" value="1"/>
</dbReference>
<feature type="transmembrane region" description="Helical" evidence="6">
    <location>
        <begin position="128"/>
        <end position="148"/>
    </location>
</feature>
<evidence type="ECO:0000313" key="8">
    <source>
        <dbReference type="EMBL" id="TYB49586.1"/>
    </source>
</evidence>
<feature type="transmembrane region" description="Helical" evidence="6">
    <location>
        <begin position="229"/>
        <end position="250"/>
    </location>
</feature>
<protein>
    <submittedName>
        <fullName evidence="8">MFS transporter</fullName>
    </submittedName>
</protein>
<feature type="transmembrane region" description="Helical" evidence="6">
    <location>
        <begin position="296"/>
        <end position="318"/>
    </location>
</feature>
<dbReference type="EMBL" id="VSFG01000001">
    <property type="protein sequence ID" value="TYB49586.1"/>
    <property type="molecule type" value="Genomic_DNA"/>
</dbReference>
<sequence length="405" mass="40869">MVTSELRPVNHTESPAPVAVAAADRVPRRRWLAVVAVAVGTFLVVTAEQLPVGLLTSVGGDLGVSEGTAGLMVTVPGLVASAGALLVPVVIGRADRRTVLLALIGLMVVANALSFAAPNFPVLLASRFLVGVSIGGFWALAAGIAVRLVPESRVPRATSIAFGGATAANVLGVPAGTLIGGLTDWRVAFLTLAGLGLLAVAALFVLLPGIPATGSIRLGALLSLFRDRVVRTATMATFLLVSGHMAAYTFVSPVLRDISGIDEDLIGPLLLVFGAAGIVGTFVAGAAAGRDVRATVAVVGALLTTVLALFPLLGATAVTGTALLVLWGLSFGGVPVGVQMWILKAAPDRAEPATALNTVVFNLAIALGALFGGLVVNGASAKAVLWFGAVLTALTLLAVQSTRRP</sequence>
<feature type="transmembrane region" description="Helical" evidence="6">
    <location>
        <begin position="160"/>
        <end position="181"/>
    </location>
</feature>
<feature type="transmembrane region" description="Helical" evidence="6">
    <location>
        <begin position="187"/>
        <end position="208"/>
    </location>
</feature>
<dbReference type="CDD" id="cd17324">
    <property type="entry name" value="MFS_NepI_like"/>
    <property type="match status" value="1"/>
</dbReference>